<evidence type="ECO:0000256" key="2">
    <source>
        <dbReference type="ARBA" id="ARBA00006048"/>
    </source>
</evidence>
<evidence type="ECO:0000256" key="6">
    <source>
        <dbReference type="RuleBase" id="RU365086"/>
    </source>
</evidence>
<evidence type="ECO:0000313" key="10">
    <source>
        <dbReference type="EMBL" id="TPP54447.1"/>
    </source>
</evidence>
<dbReference type="VEuPathDB" id="TriTrypDB:LdCL_280038000"/>
<comment type="pathway">
    <text evidence="1 6">Nucleotide-sugar biosynthesis; UDP-N-acetyl-alpha-D-glucosamine biosynthesis; N-acetyl-alpha-D-glucosamine 1-phosphate from alpha-D-glucosamine 6-phosphate (route I): step 1/2.</text>
</comment>
<dbReference type="OMA" id="FRKCENQ"/>
<evidence type="ECO:0000256" key="5">
    <source>
        <dbReference type="ARBA" id="ARBA00048964"/>
    </source>
</evidence>
<feature type="domain" description="N-acetyltransferase" evidence="7">
    <location>
        <begin position="5"/>
        <end position="148"/>
    </location>
</feature>
<protein>
    <recommendedName>
        <fullName evidence="6">Glucosamine 6-phosphate N-acetyltransferase</fullName>
        <ecNumber evidence="6">2.3.1.4</ecNumber>
    </recommendedName>
</protein>
<dbReference type="Proteomes" id="UP000318447">
    <property type="component" value="Unassembled WGS sequence"/>
</dbReference>
<comment type="similarity">
    <text evidence="2 6">Belongs to the acetyltransferase family. GNA1 subfamily.</text>
</comment>
<reference evidence="9" key="2">
    <citation type="submission" date="2011-01" db="EMBL/GenBank/DDBJ databases">
        <authorList>
            <person name="Zhao B.P."/>
            <person name="Ren Z.A."/>
            <person name="Li C.D."/>
        </authorList>
    </citation>
    <scope>NUCLEOTIDE SEQUENCE</scope>
    <source>
        <strain evidence="9">BPK282A1</strain>
    </source>
</reference>
<accession>A0A3Q8IE29</accession>
<gene>
    <name evidence="10" type="ORF">CGC21_23030</name>
    <name evidence="9" type="ORF">LDBPK_283250</name>
    <name evidence="8" type="ORF">LdCL_280038000</name>
</gene>
<dbReference type="Proteomes" id="UP000008980">
    <property type="component" value="Chromosome 28"/>
</dbReference>
<dbReference type="EMBL" id="FR799615">
    <property type="protein sequence ID" value="CBZ35725.1"/>
    <property type="molecule type" value="Genomic_DNA"/>
</dbReference>
<comment type="catalytic activity">
    <reaction evidence="5 6">
        <text>D-glucosamine 6-phosphate + acetyl-CoA = N-acetyl-D-glucosamine 6-phosphate + CoA + H(+)</text>
        <dbReference type="Rhea" id="RHEA:10292"/>
        <dbReference type="ChEBI" id="CHEBI:15378"/>
        <dbReference type="ChEBI" id="CHEBI:57287"/>
        <dbReference type="ChEBI" id="CHEBI:57288"/>
        <dbReference type="ChEBI" id="CHEBI:57513"/>
        <dbReference type="ChEBI" id="CHEBI:58725"/>
        <dbReference type="EC" id="2.3.1.4"/>
    </reaction>
</comment>
<evidence type="ECO:0000256" key="4">
    <source>
        <dbReference type="ARBA" id="ARBA00023315"/>
    </source>
</evidence>
<organism evidence="8 12">
    <name type="scientific">Leishmania donovani</name>
    <dbReference type="NCBI Taxonomy" id="5661"/>
    <lineage>
        <taxon>Eukaryota</taxon>
        <taxon>Discoba</taxon>
        <taxon>Euglenozoa</taxon>
        <taxon>Kinetoplastea</taxon>
        <taxon>Metakinetoplastina</taxon>
        <taxon>Trypanosomatida</taxon>
        <taxon>Trypanosomatidae</taxon>
        <taxon>Leishmaniinae</taxon>
        <taxon>Leishmania</taxon>
    </lineage>
</organism>
<dbReference type="InterPro" id="IPR000182">
    <property type="entry name" value="GNAT_dom"/>
</dbReference>
<dbReference type="InterPro" id="IPR039143">
    <property type="entry name" value="GNPNAT1-like"/>
</dbReference>
<keyword evidence="12" id="KW-1185">Reference proteome</keyword>
<accession>E9BK40</accession>
<dbReference type="PROSITE" id="PS51186">
    <property type="entry name" value="GNAT"/>
    <property type="match status" value="1"/>
</dbReference>
<reference evidence="8 12" key="4">
    <citation type="journal article" date="2018" name="Sci. Rep.">
        <title>A complete Leishmania donovani reference genome identifies novel genetic variations associated with virulence.</title>
        <authorList>
            <person name="Lypaczewski P."/>
            <person name="Hoshizaki J."/>
            <person name="Zhang W.-W."/>
            <person name="McCall L.-I."/>
            <person name="Torcivia-Rodriguez J."/>
            <person name="Simonyan V."/>
            <person name="Kaur A."/>
            <person name="Dewar K."/>
            <person name="Matlashewski G."/>
        </authorList>
    </citation>
    <scope>NUCLEOTIDE SEQUENCE [LARGE SCALE GENOMIC DNA]</scope>
    <source>
        <strain evidence="8 12">LdCL</strain>
    </source>
</reference>
<evidence type="ECO:0000256" key="1">
    <source>
        <dbReference type="ARBA" id="ARBA00004832"/>
    </source>
</evidence>
<evidence type="ECO:0000313" key="8">
    <source>
        <dbReference type="EMBL" id="AYU80484.1"/>
    </source>
</evidence>
<dbReference type="GO" id="GO:0004343">
    <property type="term" value="F:glucosamine 6-phosphate N-acetyltransferase activity"/>
    <property type="evidence" value="ECO:0007669"/>
    <property type="project" value="UniProtKB-UniRule"/>
</dbReference>
<dbReference type="EC" id="2.3.1.4" evidence="6"/>
<dbReference type="VEuPathDB" id="TriTrypDB:LDHU3_28.4320"/>
<evidence type="ECO:0000256" key="3">
    <source>
        <dbReference type="ARBA" id="ARBA00022679"/>
    </source>
</evidence>
<dbReference type="CDD" id="cd04301">
    <property type="entry name" value="NAT_SF"/>
    <property type="match status" value="1"/>
</dbReference>
<evidence type="ECO:0000313" key="12">
    <source>
        <dbReference type="Proteomes" id="UP000274082"/>
    </source>
</evidence>
<reference evidence="9 11" key="1">
    <citation type="journal article" date="2011" name="Genome Res.">
        <title>Whole genome sequencing of multiple Leishmania donovani clinical isolates provides insights into population structure and mechanisms of drug resistance.</title>
        <authorList>
            <person name="Downing T."/>
            <person name="Imamura H."/>
            <person name="Decuypere S."/>
            <person name="Clark T.G."/>
            <person name="Coombs G.H."/>
            <person name="Cotton J.A."/>
            <person name="Hilley J.D."/>
            <person name="de Doncker S."/>
            <person name="Maes I."/>
            <person name="Mottram J.C."/>
            <person name="Quail M.A."/>
            <person name="Rijal S."/>
            <person name="Sanders M."/>
            <person name="Schonian G."/>
            <person name="Stark O."/>
            <person name="Sundar S."/>
            <person name="Vanaerschot M."/>
            <person name="Hertz-Fowler C."/>
            <person name="Dujardin J.C."/>
            <person name="Berriman M."/>
        </authorList>
    </citation>
    <scope>NUCLEOTIDE SEQUENCE [LARGE SCALE GENOMIC DNA]</scope>
    <source>
        <strain evidence="9 11">BPK282A1</strain>
    </source>
</reference>
<dbReference type="GeneID" id="13387155"/>
<dbReference type="Gene3D" id="3.40.630.30">
    <property type="match status" value="1"/>
</dbReference>
<dbReference type="VEuPathDB" id="TriTrypDB:LdBPK_283250.1"/>
<dbReference type="AlphaFoldDB" id="A0A3Q8IE29"/>
<proteinExistence type="inferred from homology"/>
<dbReference type="EMBL" id="RHLC01000012">
    <property type="protein sequence ID" value="TPP54447.1"/>
    <property type="molecule type" value="Genomic_DNA"/>
</dbReference>
<evidence type="ECO:0000313" key="11">
    <source>
        <dbReference type="Proteomes" id="UP000008980"/>
    </source>
</evidence>
<dbReference type="InterPro" id="IPR016181">
    <property type="entry name" value="Acyl_CoA_acyltransferase"/>
</dbReference>
<dbReference type="UniPathway" id="UPA00113">
    <property type="reaction ID" value="UER00529"/>
</dbReference>
<reference evidence="11" key="3">
    <citation type="submission" date="2011-02" db="EMBL/GenBank/DDBJ databases">
        <title>Whole genome sequencing of Leishmania donovani clinical lines reveals dynamic variation related to drug resistance.</title>
        <authorList>
            <person name="Downing T."/>
            <person name="Imamura H."/>
            <person name="Sanders M."/>
            <person name="Decuypere S."/>
            <person name="Hertz-Fowler C."/>
            <person name="Clark T.G."/>
            <person name="Rijal S."/>
            <person name="Sundar S."/>
            <person name="Quail M.A."/>
            <person name="De Doncker S."/>
            <person name="Maes I."/>
            <person name="Vanaerschot M."/>
            <person name="Stark O."/>
            <person name="Schonian G."/>
            <person name="Dujardin J.C."/>
            <person name="Berriman M."/>
        </authorList>
    </citation>
    <scope>NUCLEOTIDE SEQUENCE [LARGE SCALE GENOMIC DNA]</scope>
    <source>
        <strain evidence="11">BPK282A1</strain>
    </source>
</reference>
<evidence type="ECO:0000313" key="13">
    <source>
        <dbReference type="Proteomes" id="UP000318447"/>
    </source>
</evidence>
<dbReference type="EMBL" id="CP029527">
    <property type="protein sequence ID" value="AYU80484.1"/>
    <property type="molecule type" value="Genomic_DNA"/>
</dbReference>
<keyword evidence="4 6" id="KW-0012">Acyltransferase</keyword>
<dbReference type="FunFam" id="3.40.630.30:FF:000105">
    <property type="entry name" value="Glucosamine 6-phosphate N-acetyltransferase"/>
    <property type="match status" value="1"/>
</dbReference>
<reference evidence="13" key="6">
    <citation type="submission" date="2019-02" db="EMBL/GenBank/DDBJ databases">
        <title>FDA dAtabase for Regulatory Grade micrObial Sequences (FDA-ARGOS): Supporting development and validation of Infectious Disease Dx tests.</title>
        <authorList>
            <person name="Duncan R."/>
            <person name="Fisher C."/>
            <person name="Tallon L."/>
            <person name="Sadzewicz L."/>
            <person name="Sengamalay N."/>
            <person name="Ott S."/>
            <person name="Godinez A."/>
            <person name="Nagaraj S."/>
            <person name="Vavikolanu K."/>
            <person name="Nadendla S."/>
            <person name="Aluvathingal J."/>
            <person name="Sichtig H."/>
        </authorList>
    </citation>
    <scope>NUCLEOTIDE SEQUENCE [LARGE SCALE GENOMIC DNA]</scope>
    <source>
        <strain evidence="13">FDAARGOS_361</strain>
    </source>
</reference>
<dbReference type="OrthoDB" id="10039976at2759"/>
<dbReference type="RefSeq" id="XP_003862418.1">
    <property type="nucleotide sequence ID" value="XM_003862370.1"/>
</dbReference>
<dbReference type="Proteomes" id="UP000274082">
    <property type="component" value="Chromosome 28"/>
</dbReference>
<name>A0A3Q8IE29_LEIDO</name>
<evidence type="ECO:0000313" key="9">
    <source>
        <dbReference type="EMBL" id="CBZ35725.1"/>
    </source>
</evidence>
<dbReference type="PANTHER" id="PTHR13355">
    <property type="entry name" value="GLUCOSAMINE 6-PHOSPHATE N-ACETYLTRANSFERASE"/>
    <property type="match status" value="1"/>
</dbReference>
<dbReference type="KEGG" id="ldo:LDBPK_283250"/>
<dbReference type="SUPFAM" id="SSF55729">
    <property type="entry name" value="Acyl-CoA N-acyltransferases (Nat)"/>
    <property type="match status" value="1"/>
</dbReference>
<dbReference type="GO" id="GO:0006048">
    <property type="term" value="P:UDP-N-acetylglucosamine biosynthetic process"/>
    <property type="evidence" value="ECO:0007669"/>
    <property type="project" value="UniProtKB-UniRule"/>
</dbReference>
<keyword evidence="3 6" id="KW-0808">Transferase</keyword>
<sequence>MSSSIVIRDLETRDLGEVLELLSHLTSAPALSQEELEQLHARRVLAGVRTRVAVSSTTQKILGTASLVVEPKFTRGGKCVGHVEDVVTHPDCRGQGIGRELLSDLVEVARSSYCYKVVLNCTDEMVAYYSKAGFRKCENQMRMNIAPQ</sequence>
<dbReference type="PANTHER" id="PTHR13355:SF11">
    <property type="entry name" value="GLUCOSAMINE 6-PHOSPHATE N-ACETYLTRANSFERASE"/>
    <property type="match status" value="1"/>
</dbReference>
<dbReference type="Pfam" id="PF00583">
    <property type="entry name" value="Acetyltransf_1"/>
    <property type="match status" value="1"/>
</dbReference>
<reference evidence="10" key="5">
    <citation type="submission" date="2019-02" db="EMBL/GenBank/DDBJ databases">
        <title>FDA dAtabase for Regulatory Grade micrObial Sequences (FDA-ARGOS): Supporting development and validation of Infectious Disease Dx tests.</title>
        <authorList>
            <person name="Duncan R."/>
            <person name="Fisher C."/>
            <person name="Tallon L.J."/>
            <person name="Sadzewicz L."/>
            <person name="Sengamalay N."/>
            <person name="Ott S."/>
            <person name="Godinez A."/>
            <person name="Nagaraj S."/>
            <person name="Nadendla S."/>
            <person name="Sichtig H."/>
        </authorList>
    </citation>
    <scope>NUCLEOTIDE SEQUENCE</scope>
    <source>
        <strain evidence="10">FDAARGOS_361</strain>
    </source>
</reference>
<evidence type="ECO:0000259" key="7">
    <source>
        <dbReference type="PROSITE" id="PS51186"/>
    </source>
</evidence>